<evidence type="ECO:0000313" key="2">
    <source>
        <dbReference type="Proteomes" id="UP000297385"/>
    </source>
</evidence>
<protein>
    <submittedName>
        <fullName evidence="1">Uncharacterized protein</fullName>
    </submittedName>
</protein>
<evidence type="ECO:0000313" key="1">
    <source>
        <dbReference type="EMBL" id="TFE44076.1"/>
    </source>
</evidence>
<proteinExistence type="predicted"/>
<comment type="caution">
    <text evidence="1">The sequence shown here is derived from an EMBL/GenBank/DDBJ whole genome shotgun (WGS) entry which is preliminary data.</text>
</comment>
<dbReference type="EMBL" id="SNVI01000001">
    <property type="protein sequence ID" value="TFE44076.1"/>
    <property type="molecule type" value="Genomic_DNA"/>
</dbReference>
<reference evidence="1 2" key="1">
    <citation type="submission" date="2019-03" db="EMBL/GenBank/DDBJ databases">
        <title>Complete Genome Sequence of Paraburkholderia dipogonis ICMP 19430T, a Nitrogen-fixing Symbiont of the South African Invasive Legume Dipogon lignosus in New Zealand.</title>
        <authorList>
            <person name="De Meyer S.E."/>
        </authorList>
    </citation>
    <scope>NUCLEOTIDE SEQUENCE [LARGE SCALE GENOMIC DNA]</scope>
    <source>
        <strain evidence="1 2">ICMP 19430</strain>
    </source>
</reference>
<name>A0A4Y8N2L1_9BURK</name>
<accession>A0A4Y8N2L1</accession>
<dbReference type="Proteomes" id="UP000297385">
    <property type="component" value="Unassembled WGS sequence"/>
</dbReference>
<organism evidence="1 2">
    <name type="scientific">Paraburkholderia dipogonis</name>
    <dbReference type="NCBI Taxonomy" id="1211383"/>
    <lineage>
        <taxon>Bacteria</taxon>
        <taxon>Pseudomonadati</taxon>
        <taxon>Pseudomonadota</taxon>
        <taxon>Betaproteobacteria</taxon>
        <taxon>Burkholderiales</taxon>
        <taxon>Burkholderiaceae</taxon>
        <taxon>Paraburkholderia</taxon>
    </lineage>
</organism>
<dbReference type="RefSeq" id="WP_134455956.1">
    <property type="nucleotide sequence ID" value="NZ_JBHSSZ010000167.1"/>
</dbReference>
<gene>
    <name evidence="1" type="ORF">E2553_02950</name>
</gene>
<dbReference type="AlphaFoldDB" id="A0A4Y8N2L1"/>
<sequence length="409" mass="43436">MYTDLAHLTQLSGKDVVIDGLDLLRIVQKYCNRKVLLSGHITCQGAGTAANPWRPLNIQHWFELACHVKANKAIQYFAVAGRLIMRDIVHDLYFSDVGPVWRQGVPAPEVAFNASVAPTYRVGAQIMRAPQEVFPQNAAWAREAKQGGVAAPLPLPLSWNDATRQPAVIQAIRALLSGAAPAMSTDYSRLQHSLPVFVCAMFIAEPARNIRAFLINLILLDLAERGHFTVGEMFWHPQAIDVDSALAGSVGWNGANTVVGHVDGPGAPRTTLAPVATLGELHHVGGIMPASPTGGGAHAKAEALVGKNNGARPAVVVDFIHRKEISVVVHWLALRFPALWSAVLPGAALGAAVAAFPAVVHSDPVGNVAVSKKFFDGDAAAASALQLTTEIRALDAAISARLGNATRQL</sequence>